<evidence type="ECO:0000259" key="2">
    <source>
        <dbReference type="PROSITE" id="PS50966"/>
    </source>
</evidence>
<dbReference type="AlphaFoldDB" id="A0AAT9GRT0"/>
<dbReference type="EMBL" id="AP031322">
    <property type="protein sequence ID" value="BFH73341.1"/>
    <property type="molecule type" value="Genomic_DNA"/>
</dbReference>
<reference evidence="3" key="1">
    <citation type="submission" date="2024-03" db="EMBL/GenBank/DDBJ databases">
        <title>Complete genome sequence of Sulfurisphaera javensis strain KD-1.</title>
        <authorList>
            <person name="Sakai H."/>
            <person name="Nur N."/>
            <person name="Suwanto A."/>
            <person name="Kurosawa N."/>
        </authorList>
    </citation>
    <scope>NUCLEOTIDE SEQUENCE</scope>
    <source>
        <strain evidence="3">KD-1</strain>
    </source>
</reference>
<proteinExistence type="predicted"/>
<evidence type="ECO:0000313" key="3">
    <source>
        <dbReference type="EMBL" id="BFH73341.1"/>
    </source>
</evidence>
<dbReference type="Pfam" id="PF04434">
    <property type="entry name" value="SWIM"/>
    <property type="match status" value="1"/>
</dbReference>
<gene>
    <name evidence="3" type="ORF">SJAV_12850</name>
</gene>
<evidence type="ECO:0000256" key="1">
    <source>
        <dbReference type="PROSITE-ProRule" id="PRU00325"/>
    </source>
</evidence>
<name>A0AAT9GRT0_9CREN</name>
<keyword evidence="1" id="KW-0479">Metal-binding</keyword>
<sequence length="118" mass="14041">MIVLSSVTKAKSAVIEGRVIRLQVSDAYYYLYIFLGKNRDYILNERMCSCKDFLYNVMFRGKKNKCYHQLALEYALEKDMLITIEINKETLIDIIMEIYTMDKSFILRKILFSRGQKR</sequence>
<keyword evidence="1" id="KW-0862">Zinc</keyword>
<dbReference type="KEGG" id="sjv:SJAV_12850"/>
<dbReference type="GO" id="GO:0008270">
    <property type="term" value="F:zinc ion binding"/>
    <property type="evidence" value="ECO:0007669"/>
    <property type="project" value="UniProtKB-KW"/>
</dbReference>
<keyword evidence="1" id="KW-0863">Zinc-finger</keyword>
<organism evidence="3">
    <name type="scientific">Sulfurisphaera javensis</name>
    <dbReference type="NCBI Taxonomy" id="2049879"/>
    <lineage>
        <taxon>Archaea</taxon>
        <taxon>Thermoproteota</taxon>
        <taxon>Thermoprotei</taxon>
        <taxon>Sulfolobales</taxon>
        <taxon>Sulfolobaceae</taxon>
        <taxon>Sulfurisphaera</taxon>
    </lineage>
</organism>
<feature type="domain" description="SWIM-type" evidence="2">
    <location>
        <begin position="29"/>
        <end position="77"/>
    </location>
</feature>
<dbReference type="InterPro" id="IPR007527">
    <property type="entry name" value="Znf_SWIM"/>
</dbReference>
<dbReference type="PROSITE" id="PS50966">
    <property type="entry name" value="ZF_SWIM"/>
    <property type="match status" value="1"/>
</dbReference>
<accession>A0AAT9GRT0</accession>
<protein>
    <recommendedName>
        <fullName evidence="2">SWIM-type domain-containing protein</fullName>
    </recommendedName>
</protein>